<keyword evidence="3" id="KW-1185">Reference proteome</keyword>
<dbReference type="Proteomes" id="UP000001351">
    <property type="component" value="Chromosome"/>
</dbReference>
<protein>
    <submittedName>
        <fullName evidence="2">Conserved uncharacterized protein</fullName>
    </submittedName>
</protein>
<name>E3FSR3_STIAD</name>
<sequence>MPTEVLVMCTGCGQPQQARDGRCEACGVVLPEAPRPGSSVPEAPFFLLELGGRILAGVGRRLTYRADATVPPTLVELSSLRSVRLGRRFFLEPLAIVPLAGVVTLLVPSARPLTAALSILGLLVALLWRHSFLVLEFRDGRKVRWPLGTALIGSERSRRIDAGCAAALQGLVAHGVDAQDARGGLWRRA</sequence>
<dbReference type="eggNOG" id="ENOG50304WK">
    <property type="taxonomic scope" value="Bacteria"/>
</dbReference>
<dbReference type="HOGENOM" id="CLU_1364987_0_0_7"/>
<dbReference type="AlphaFoldDB" id="E3FSR3"/>
<gene>
    <name evidence="2" type="ordered locus">STAUR_5594</name>
</gene>
<proteinExistence type="predicted"/>
<accession>E3FSR3</accession>
<keyword evidence="1" id="KW-0812">Transmembrane</keyword>
<dbReference type="EMBL" id="CP002271">
    <property type="protein sequence ID" value="ADO73359.1"/>
    <property type="molecule type" value="Genomic_DNA"/>
</dbReference>
<evidence type="ECO:0000256" key="1">
    <source>
        <dbReference type="SAM" id="Phobius"/>
    </source>
</evidence>
<keyword evidence="1" id="KW-1133">Transmembrane helix</keyword>
<reference evidence="2 3" key="1">
    <citation type="journal article" date="2011" name="Mol. Biol. Evol.">
        <title>Comparative genomic analysis of fruiting body formation in Myxococcales.</title>
        <authorList>
            <person name="Huntley S."/>
            <person name="Hamann N."/>
            <person name="Wegener-Feldbrugge S."/>
            <person name="Treuner-Lange A."/>
            <person name="Kube M."/>
            <person name="Reinhardt R."/>
            <person name="Klages S."/>
            <person name="Muller R."/>
            <person name="Ronning C.M."/>
            <person name="Nierman W.C."/>
            <person name="Sogaard-Andersen L."/>
        </authorList>
    </citation>
    <scope>NUCLEOTIDE SEQUENCE [LARGE SCALE GENOMIC DNA]</scope>
    <source>
        <strain evidence="2 3">DW4/3-1</strain>
    </source>
</reference>
<dbReference type="OrthoDB" id="5525962at2"/>
<evidence type="ECO:0000313" key="2">
    <source>
        <dbReference type="EMBL" id="ADO73359.1"/>
    </source>
</evidence>
<organism evidence="2 3">
    <name type="scientific">Stigmatella aurantiaca (strain DW4/3-1)</name>
    <dbReference type="NCBI Taxonomy" id="378806"/>
    <lineage>
        <taxon>Bacteria</taxon>
        <taxon>Pseudomonadati</taxon>
        <taxon>Myxococcota</taxon>
        <taxon>Myxococcia</taxon>
        <taxon>Myxococcales</taxon>
        <taxon>Cystobacterineae</taxon>
        <taxon>Archangiaceae</taxon>
        <taxon>Stigmatella</taxon>
    </lineage>
</organism>
<dbReference type="RefSeq" id="WP_013376875.1">
    <property type="nucleotide sequence ID" value="NC_014623.1"/>
</dbReference>
<dbReference type="KEGG" id="sur:STAUR_5594"/>
<dbReference type="STRING" id="378806.STAUR_5594"/>
<feature type="transmembrane region" description="Helical" evidence="1">
    <location>
        <begin position="89"/>
        <end position="107"/>
    </location>
</feature>
<keyword evidence="1" id="KW-0472">Membrane</keyword>
<evidence type="ECO:0000313" key="3">
    <source>
        <dbReference type="Proteomes" id="UP000001351"/>
    </source>
</evidence>
<feature type="transmembrane region" description="Helical" evidence="1">
    <location>
        <begin position="113"/>
        <end position="135"/>
    </location>
</feature>